<evidence type="ECO:0000256" key="1">
    <source>
        <dbReference type="SAM" id="Phobius"/>
    </source>
</evidence>
<feature type="transmembrane region" description="Helical" evidence="1">
    <location>
        <begin position="43"/>
        <end position="64"/>
    </location>
</feature>
<reference evidence="2 3" key="1">
    <citation type="submission" date="2014-09" db="EMBL/GenBank/DDBJ databases">
        <authorList>
            <person name="Ellenberger Sabrina"/>
        </authorList>
    </citation>
    <scope>NUCLEOTIDE SEQUENCE [LARGE SCALE GENOMIC DNA]</scope>
    <source>
        <strain evidence="2 3">CBS 412.66</strain>
    </source>
</reference>
<keyword evidence="3" id="KW-1185">Reference proteome</keyword>
<name>A0A0B7N4C9_9FUNG</name>
<dbReference type="STRING" id="35722.A0A0B7N4C9"/>
<keyword evidence="1" id="KW-0812">Transmembrane</keyword>
<dbReference type="OrthoDB" id="5586934at2759"/>
<evidence type="ECO:0000313" key="2">
    <source>
        <dbReference type="EMBL" id="CEP12257.1"/>
    </source>
</evidence>
<evidence type="ECO:0000313" key="3">
    <source>
        <dbReference type="Proteomes" id="UP000054107"/>
    </source>
</evidence>
<keyword evidence="1" id="KW-0472">Membrane</keyword>
<feature type="transmembrane region" description="Helical" evidence="1">
    <location>
        <begin position="212"/>
        <end position="230"/>
    </location>
</feature>
<keyword evidence="1" id="KW-1133">Transmembrane helix</keyword>
<accession>A0A0B7N4C9</accession>
<proteinExistence type="predicted"/>
<feature type="transmembrane region" description="Helical" evidence="1">
    <location>
        <begin position="100"/>
        <end position="119"/>
    </location>
</feature>
<organism evidence="2 3">
    <name type="scientific">Parasitella parasitica</name>
    <dbReference type="NCBI Taxonomy" id="35722"/>
    <lineage>
        <taxon>Eukaryota</taxon>
        <taxon>Fungi</taxon>
        <taxon>Fungi incertae sedis</taxon>
        <taxon>Mucoromycota</taxon>
        <taxon>Mucoromycotina</taxon>
        <taxon>Mucoromycetes</taxon>
        <taxon>Mucorales</taxon>
        <taxon>Mucorineae</taxon>
        <taxon>Mucoraceae</taxon>
        <taxon>Parasitella</taxon>
    </lineage>
</organism>
<dbReference type="Proteomes" id="UP000054107">
    <property type="component" value="Unassembled WGS sequence"/>
</dbReference>
<feature type="transmembrane region" description="Helical" evidence="1">
    <location>
        <begin position="164"/>
        <end position="181"/>
    </location>
</feature>
<feature type="transmembrane region" description="Helical" evidence="1">
    <location>
        <begin position="76"/>
        <end position="94"/>
    </location>
</feature>
<feature type="transmembrane region" description="Helical" evidence="1">
    <location>
        <begin position="188"/>
        <end position="206"/>
    </location>
</feature>
<dbReference type="EMBL" id="LN727599">
    <property type="protein sequence ID" value="CEP12257.1"/>
    <property type="molecule type" value="Genomic_DNA"/>
</dbReference>
<dbReference type="AlphaFoldDB" id="A0A0B7N4C9"/>
<gene>
    <name evidence="2" type="primary">PARPA_06191.1 scaffold 21352</name>
</gene>
<protein>
    <submittedName>
        <fullName evidence="2">Uncharacterized protein</fullName>
    </submittedName>
</protein>
<feature type="transmembrane region" description="Helical" evidence="1">
    <location>
        <begin position="131"/>
        <end position="152"/>
    </location>
</feature>
<sequence length="257" mass="29212">MANLDIKIKLANTIATLLLVGAQGFSYSGWFLGHSYGFGPKDFIIILTGVLQLLLIGFTIYQYLPSAPKDVYESIGYWYLLVALLNSSVAFLWFFHLSIFAFVGLLWQLATLVFIYHRLRDYPPRNGTDHAFVNAPFSIYTAYSFFIVLWQVFQFSDQTKHNDIVLTLIIIAIGFVGLHLVDYSHRKDWVYALTTGWILLGAAVFLTDVPHTTSLIVVGILISAVARTLIPNWLDRFNRRFSSWANRLGERTPLLGH</sequence>